<keyword evidence="6 10" id="KW-0067">ATP-binding</keyword>
<evidence type="ECO:0000256" key="4">
    <source>
        <dbReference type="ARBA" id="ARBA00022741"/>
    </source>
</evidence>
<dbReference type="GO" id="GO:0006633">
    <property type="term" value="P:fatty acid biosynthetic process"/>
    <property type="evidence" value="ECO:0007669"/>
    <property type="project" value="UniProtKB-KW"/>
</dbReference>
<keyword evidence="2 10" id="KW-0444">Lipid biosynthesis</keyword>
<dbReference type="GO" id="GO:0005524">
    <property type="term" value="F:ATP binding"/>
    <property type="evidence" value="ECO:0007669"/>
    <property type="project" value="UniProtKB-KW"/>
</dbReference>
<dbReference type="PROSITE" id="PS50989">
    <property type="entry name" value="COA_CT_CTER"/>
    <property type="match status" value="1"/>
</dbReference>
<reference evidence="12" key="1">
    <citation type="submission" date="2024-05" db="EMBL/GenBank/DDBJ databases">
        <title>Planctomycetes of the genus Singulisphaera possess chitinolytic capabilities.</title>
        <authorList>
            <person name="Ivanova A."/>
        </authorList>
    </citation>
    <scope>NUCLEOTIDE SEQUENCE</scope>
    <source>
        <strain evidence="12">Ch08T</strain>
    </source>
</reference>
<dbReference type="InterPro" id="IPR011763">
    <property type="entry name" value="COA_CT_C"/>
</dbReference>
<dbReference type="Gene3D" id="3.90.226.10">
    <property type="entry name" value="2-enoyl-CoA Hydratase, Chain A, domain 1"/>
    <property type="match status" value="1"/>
</dbReference>
<name>A0AAU7CG29_9BACT</name>
<keyword evidence="10" id="KW-0963">Cytoplasm</keyword>
<keyword evidence="4 10" id="KW-0547">Nucleotide-binding</keyword>
<dbReference type="EC" id="2.1.3.15" evidence="10"/>
<dbReference type="RefSeq" id="WP_406696762.1">
    <property type="nucleotide sequence ID" value="NZ_CP155447.1"/>
</dbReference>
<evidence type="ECO:0000256" key="10">
    <source>
        <dbReference type="HAMAP-Rule" id="MF_00823"/>
    </source>
</evidence>
<dbReference type="GO" id="GO:2001295">
    <property type="term" value="P:malonyl-CoA biosynthetic process"/>
    <property type="evidence" value="ECO:0007669"/>
    <property type="project" value="UniProtKB-UniRule"/>
</dbReference>
<dbReference type="NCBIfam" id="NF004344">
    <property type="entry name" value="PRK05724.1"/>
    <property type="match status" value="1"/>
</dbReference>
<comment type="similarity">
    <text evidence="10">Belongs to the AccA family.</text>
</comment>
<evidence type="ECO:0000256" key="1">
    <source>
        <dbReference type="ARBA" id="ARBA00004956"/>
    </source>
</evidence>
<evidence type="ECO:0000256" key="6">
    <source>
        <dbReference type="ARBA" id="ARBA00022840"/>
    </source>
</evidence>
<dbReference type="PRINTS" id="PR01069">
    <property type="entry name" value="ACCCTRFRASEA"/>
</dbReference>
<evidence type="ECO:0000256" key="3">
    <source>
        <dbReference type="ARBA" id="ARBA00022679"/>
    </source>
</evidence>
<comment type="subunit">
    <text evidence="10">Acetyl-CoA carboxylase is a heterohexamer composed of biotin carboxyl carrier protein (AccB), biotin carboxylase (AccC) and two subunits each of ACCase subunit alpha (AccA) and ACCase subunit beta (AccD).</text>
</comment>
<comment type="pathway">
    <text evidence="1 10">Lipid metabolism; malonyl-CoA biosynthesis; malonyl-CoA from acetyl-CoA: step 1/1.</text>
</comment>
<dbReference type="PANTHER" id="PTHR42853">
    <property type="entry name" value="ACETYL-COENZYME A CARBOXYLASE CARBOXYL TRANSFERASE SUBUNIT ALPHA"/>
    <property type="match status" value="1"/>
</dbReference>
<evidence type="ECO:0000256" key="5">
    <source>
        <dbReference type="ARBA" id="ARBA00022832"/>
    </source>
</evidence>
<evidence type="ECO:0000313" key="12">
    <source>
        <dbReference type="EMBL" id="XBH04018.1"/>
    </source>
</evidence>
<evidence type="ECO:0000256" key="7">
    <source>
        <dbReference type="ARBA" id="ARBA00023098"/>
    </source>
</evidence>
<evidence type="ECO:0000256" key="8">
    <source>
        <dbReference type="ARBA" id="ARBA00023160"/>
    </source>
</evidence>
<comment type="subcellular location">
    <subcellularLocation>
        <location evidence="10">Cytoplasm</location>
    </subcellularLocation>
</comment>
<keyword evidence="7 10" id="KW-0443">Lipid metabolism</keyword>
<dbReference type="InterPro" id="IPR001095">
    <property type="entry name" value="Acetyl_CoA_COase_a_su"/>
</dbReference>
<evidence type="ECO:0000256" key="2">
    <source>
        <dbReference type="ARBA" id="ARBA00022516"/>
    </source>
</evidence>
<accession>A0AAU7CG29</accession>
<dbReference type="EMBL" id="CP155447">
    <property type="protein sequence ID" value="XBH04018.1"/>
    <property type="molecule type" value="Genomic_DNA"/>
</dbReference>
<dbReference type="GO" id="GO:0016743">
    <property type="term" value="F:carboxyl- or carbamoyltransferase activity"/>
    <property type="evidence" value="ECO:0007669"/>
    <property type="project" value="UniProtKB-UniRule"/>
</dbReference>
<dbReference type="GO" id="GO:0003989">
    <property type="term" value="F:acetyl-CoA carboxylase activity"/>
    <property type="evidence" value="ECO:0007669"/>
    <property type="project" value="InterPro"/>
</dbReference>
<dbReference type="AlphaFoldDB" id="A0AAU7CG29"/>
<dbReference type="Pfam" id="PF03255">
    <property type="entry name" value="ACCA"/>
    <property type="match status" value="1"/>
</dbReference>
<keyword evidence="8 10" id="KW-0275">Fatty acid biosynthesis</keyword>
<comment type="function">
    <text evidence="10">Component of the acetyl coenzyme A carboxylase (ACC) complex. First, biotin carboxylase catalyzes the carboxylation of biotin on its carrier protein (BCCP) and then the CO(2) group is transferred by the carboxyltransferase to acetyl-CoA to form malonyl-CoA.</text>
</comment>
<proteinExistence type="inferred from homology"/>
<organism evidence="12">
    <name type="scientific">Singulisphaera sp. Ch08</name>
    <dbReference type="NCBI Taxonomy" id="3120278"/>
    <lineage>
        <taxon>Bacteria</taxon>
        <taxon>Pseudomonadati</taxon>
        <taxon>Planctomycetota</taxon>
        <taxon>Planctomycetia</taxon>
        <taxon>Isosphaerales</taxon>
        <taxon>Isosphaeraceae</taxon>
        <taxon>Singulisphaera</taxon>
    </lineage>
</organism>
<keyword evidence="3 10" id="KW-0808">Transferase</keyword>
<keyword evidence="5 10" id="KW-0276">Fatty acid metabolism</keyword>
<dbReference type="NCBIfam" id="NF041504">
    <property type="entry name" value="AccA_sub"/>
    <property type="match status" value="1"/>
</dbReference>
<feature type="domain" description="CoA carboxyltransferase C-terminal" evidence="11">
    <location>
        <begin position="47"/>
        <end position="301"/>
    </location>
</feature>
<evidence type="ECO:0000259" key="11">
    <source>
        <dbReference type="PROSITE" id="PS50989"/>
    </source>
</evidence>
<keyword evidence="12" id="KW-0436">Ligase</keyword>
<evidence type="ECO:0000256" key="9">
    <source>
        <dbReference type="ARBA" id="ARBA00049152"/>
    </source>
</evidence>
<dbReference type="InterPro" id="IPR029045">
    <property type="entry name" value="ClpP/crotonase-like_dom_sf"/>
</dbReference>
<comment type="catalytic activity">
    <reaction evidence="9 10">
        <text>N(6)-carboxybiotinyl-L-lysyl-[protein] + acetyl-CoA = N(6)-biotinyl-L-lysyl-[protein] + malonyl-CoA</text>
        <dbReference type="Rhea" id="RHEA:54728"/>
        <dbReference type="Rhea" id="RHEA-COMP:10505"/>
        <dbReference type="Rhea" id="RHEA-COMP:10506"/>
        <dbReference type="ChEBI" id="CHEBI:57288"/>
        <dbReference type="ChEBI" id="CHEBI:57384"/>
        <dbReference type="ChEBI" id="CHEBI:83144"/>
        <dbReference type="ChEBI" id="CHEBI:83145"/>
        <dbReference type="EC" id="2.1.3.15"/>
    </reaction>
</comment>
<dbReference type="SUPFAM" id="SSF52096">
    <property type="entry name" value="ClpP/crotonase"/>
    <property type="match status" value="1"/>
</dbReference>
<sequence>MASPSEYRLPFEAQIYEMEARLAEMEVGYSKNRTGVDSSAIAEQIRRLRRELANLKRTIYANLEAWQTVQVSRLPSRPQTRDYIDLIFDQFVELHGDRAMGDDKAIVTGLAHLGETKVMFIGHQKGKNLLERTACNFGCAHPEGYRKALVKMRMAAKYGLPIITFIDTPGAYPGIAAEERGQAAIIAENLMVMSQLDTPIVCVVIGEGGSGGALGIGIGDRLAMLEHAYYSVISPEGCATILWKSNEHAPRAAEALKMTSRDLLRLGIIDDAIAEPLGGAHRDHREAAANLKSFLIRSLREVSELPRSELLQRRYDKFRRMGVFNEGGVELNGLPESLS</sequence>
<dbReference type="HAMAP" id="MF_00823">
    <property type="entry name" value="AcetylCoA_CT_alpha"/>
    <property type="match status" value="1"/>
</dbReference>
<gene>
    <name evidence="10" type="primary">accA</name>
    <name evidence="12" type="ORF">V5E97_37820</name>
</gene>
<dbReference type="NCBIfam" id="TIGR00513">
    <property type="entry name" value="accA"/>
    <property type="match status" value="1"/>
</dbReference>
<dbReference type="PANTHER" id="PTHR42853:SF3">
    <property type="entry name" value="ACETYL-COENZYME A CARBOXYLASE CARBOXYL TRANSFERASE SUBUNIT ALPHA, CHLOROPLASTIC"/>
    <property type="match status" value="1"/>
</dbReference>
<dbReference type="GO" id="GO:0009317">
    <property type="term" value="C:acetyl-CoA carboxylase complex"/>
    <property type="evidence" value="ECO:0007669"/>
    <property type="project" value="InterPro"/>
</dbReference>
<protein>
    <recommendedName>
        <fullName evidence="10">Acetyl-coenzyme A carboxylase carboxyl transferase subunit alpha</fullName>
        <shortName evidence="10">ACCase subunit alpha</shortName>
        <shortName evidence="10">Acetyl-CoA carboxylase carboxyltransferase subunit alpha</shortName>
        <ecNumber evidence="10">2.1.3.15</ecNumber>
    </recommendedName>
</protein>